<comment type="caution">
    <text evidence="1">The sequence shown here is derived from an EMBL/GenBank/DDBJ whole genome shotgun (WGS) entry which is preliminary data.</text>
</comment>
<sequence length="38" mass="4280">MSRFAEIFIPGSQINASGDLLDCAFSNKIINEQLNQFF</sequence>
<dbReference type="EMBL" id="ADER01000028">
    <property type="protein sequence ID" value="EIK79896.1"/>
    <property type="molecule type" value="Genomic_DNA"/>
</dbReference>
<dbReference type="PATRIC" id="fig|698956.3.peg.1209"/>
<dbReference type="AlphaFoldDB" id="I4LSF6"/>
<accession>I4LSF6</accession>
<reference evidence="1 2" key="1">
    <citation type="journal article" date="2012" name="J. Bacteriol.">
        <title>Comparative Genomic Analyses of 17 Clinical Isolates of Gardnerella vaginalis Provide Evidence of Multiple Genetically Isolated Clades Consistent with Subspeciation into Genovars.</title>
        <authorList>
            <person name="Ahmed A."/>
            <person name="Earl J."/>
            <person name="Retchless A."/>
            <person name="Hillier S."/>
            <person name="Rabe L."/>
            <person name="Cherpes T."/>
            <person name="Powell E."/>
            <person name="Janto B."/>
            <person name="Eutsey R."/>
            <person name="Hiller N.L."/>
            <person name="Boissy R."/>
            <person name="Dahlgreen M."/>
            <person name="Hall B."/>
            <person name="Costerton J."/>
            <person name="Post J.C."/>
            <person name="Hu F."/>
            <person name="Ehrlich G."/>
        </authorList>
    </citation>
    <scope>NUCLEOTIDE SEQUENCE [LARGE SCALE GENOMIC DNA]</scope>
    <source>
        <strain evidence="1 2">1400E</strain>
    </source>
</reference>
<evidence type="ECO:0000313" key="1">
    <source>
        <dbReference type="EMBL" id="EIK79896.1"/>
    </source>
</evidence>
<evidence type="ECO:0000313" key="2">
    <source>
        <dbReference type="Proteomes" id="UP000004884"/>
    </source>
</evidence>
<name>I4LSF6_GARVA</name>
<proteinExistence type="predicted"/>
<gene>
    <name evidence="1" type="ORF">CGSMWGv1400E_06223</name>
</gene>
<organism evidence="1 2">
    <name type="scientific">Gardnerella vaginalis 1400E</name>
    <dbReference type="NCBI Taxonomy" id="698956"/>
    <lineage>
        <taxon>Bacteria</taxon>
        <taxon>Bacillati</taxon>
        <taxon>Actinomycetota</taxon>
        <taxon>Actinomycetes</taxon>
        <taxon>Bifidobacteriales</taxon>
        <taxon>Bifidobacteriaceae</taxon>
        <taxon>Gardnerella</taxon>
    </lineage>
</organism>
<dbReference type="Proteomes" id="UP000004884">
    <property type="component" value="Unassembled WGS sequence"/>
</dbReference>
<protein>
    <submittedName>
        <fullName evidence="1">Uncharacterized protein</fullName>
    </submittedName>
</protein>